<dbReference type="SUPFAM" id="SSF51905">
    <property type="entry name" value="FAD/NAD(P)-binding domain"/>
    <property type="match status" value="1"/>
</dbReference>
<evidence type="ECO:0000313" key="3">
    <source>
        <dbReference type="EMBL" id="ROR40885.1"/>
    </source>
</evidence>
<dbReference type="EMBL" id="CP027432">
    <property type="protein sequence ID" value="QCI28391.1"/>
    <property type="molecule type" value="Genomic_DNA"/>
</dbReference>
<dbReference type="EMBL" id="RJVK01000001">
    <property type="protein sequence ID" value="ROR40885.1"/>
    <property type="molecule type" value="Genomic_DNA"/>
</dbReference>
<protein>
    <submittedName>
        <fullName evidence="3">FAD dependent oxidoreductase</fullName>
    </submittedName>
    <submittedName>
        <fullName evidence="2">FAD-binding oxidoreductase</fullName>
    </submittedName>
</protein>
<evidence type="ECO:0000313" key="5">
    <source>
        <dbReference type="Proteomes" id="UP000298805"/>
    </source>
</evidence>
<evidence type="ECO:0000259" key="1">
    <source>
        <dbReference type="Pfam" id="PF01266"/>
    </source>
</evidence>
<feature type="domain" description="FAD dependent oxidoreductase" evidence="1">
    <location>
        <begin position="2"/>
        <end position="104"/>
    </location>
</feature>
<evidence type="ECO:0000313" key="4">
    <source>
        <dbReference type="Proteomes" id="UP000272781"/>
    </source>
</evidence>
<reference evidence="3 4" key="2">
    <citation type="submission" date="2018-11" db="EMBL/GenBank/DDBJ databases">
        <title>Genomic Encyclopedia of Type Strains, Phase IV (KMG-IV): sequencing the most valuable type-strain genomes for metagenomic binning, comparative biology and taxonomic classification.</title>
        <authorList>
            <person name="Goeker M."/>
        </authorList>
    </citation>
    <scope>NUCLEOTIDE SEQUENCE [LARGE SCALE GENOMIC DNA]</scope>
    <source>
        <strain evidence="3 4">DSM 27783</strain>
    </source>
</reference>
<dbReference type="InterPro" id="IPR036188">
    <property type="entry name" value="FAD/NAD-bd_sf"/>
</dbReference>
<sequence>MRVAIIGGGVTGSSIAMYLDNLGVDVTLFEKNDLVSGPPICHLHAGGNLYREITLKEKIALLKESIDFIRLYPQAIDFRPTIVAVPVDDEGEPEDLIETLEILKNEYKKMIEKDPKNKVLGEPEDYYKLYYKKDLEKLKEKELVKEPKTLDEWMIPFAKYTNLNKIKYPVILVQEYGVNVFRLSAIAKMILEKKDIVRYEEAKVSKKGDKWIVNGEEFDYLINAAGFKSGIVDDALEFKRERLTEFKAAYVVKNKKFDFTWPEIIFHGKRGTPKGMAQFTPYANGIFQLHGMTKDITLFDDGLVSSDEESSYPKLPNHFIEKIEKGWQKEEAASRAKRAIKHMSKFIPEFKDSEVTYVPLFGAQQIPGRDAELRAVEISFEENYARCEVVKASTVTSMADSIAKDLSKRFGIKYKKQIEIPEILSLSDEVITKKACEIAKSRGYPEDMGKRNFSELKS</sequence>
<evidence type="ECO:0000313" key="2">
    <source>
        <dbReference type="EMBL" id="QCI28391.1"/>
    </source>
</evidence>
<reference evidence="2" key="3">
    <citation type="submission" date="2019-06" db="EMBL/GenBank/DDBJ databases">
        <title>A comparative analysis of the Nautiliaceae.</title>
        <authorList>
            <person name="Grosche A."/>
            <person name="Smedile F."/>
            <person name="Vetriani C."/>
        </authorList>
    </citation>
    <scope>NUCLEOTIDE SEQUENCE</scope>
    <source>
        <strain evidence="2">TB6</strain>
    </source>
</reference>
<accession>A0AAJ4RE54</accession>
<gene>
    <name evidence="2" type="ORF">C6V80_05300</name>
    <name evidence="3" type="ORF">EDC58_0366</name>
</gene>
<organism evidence="3 4">
    <name type="scientific">Caminibacter pacificus</name>
    <dbReference type="NCBI Taxonomy" id="1424653"/>
    <lineage>
        <taxon>Bacteria</taxon>
        <taxon>Pseudomonadati</taxon>
        <taxon>Campylobacterota</taxon>
        <taxon>Epsilonproteobacteria</taxon>
        <taxon>Nautiliales</taxon>
        <taxon>Nautiliaceae</taxon>
        <taxon>Caminibacter</taxon>
    </lineage>
</organism>
<dbReference type="AlphaFoldDB" id="A0AAJ4RE54"/>
<dbReference type="Proteomes" id="UP000298805">
    <property type="component" value="Chromosome"/>
</dbReference>
<dbReference type="Proteomes" id="UP000272781">
    <property type="component" value="Unassembled WGS sequence"/>
</dbReference>
<name>A0AAJ4RE54_9BACT</name>
<dbReference type="Pfam" id="PF01266">
    <property type="entry name" value="DAO"/>
    <property type="match status" value="1"/>
</dbReference>
<proteinExistence type="predicted"/>
<dbReference type="PRINTS" id="PR00420">
    <property type="entry name" value="RNGMNOXGNASE"/>
</dbReference>
<dbReference type="Gene3D" id="3.30.9.10">
    <property type="entry name" value="D-Amino Acid Oxidase, subunit A, domain 2"/>
    <property type="match status" value="1"/>
</dbReference>
<dbReference type="InterPro" id="IPR006076">
    <property type="entry name" value="FAD-dep_OxRdtase"/>
</dbReference>
<reference evidence="5" key="1">
    <citation type="submission" date="2018-03" db="EMBL/GenBank/DDBJ databases">
        <title>A comparative analysis of the Nautiliaceae.</title>
        <authorList>
            <person name="Grosche A."/>
            <person name="Smedile F."/>
            <person name="Vetriani C."/>
        </authorList>
    </citation>
    <scope>NUCLEOTIDE SEQUENCE [LARGE SCALE GENOMIC DNA]</scope>
    <source>
        <strain evidence="5">TB6</strain>
    </source>
</reference>
<keyword evidence="5" id="KW-1185">Reference proteome</keyword>
<dbReference type="Gene3D" id="3.50.50.60">
    <property type="entry name" value="FAD/NAD(P)-binding domain"/>
    <property type="match status" value="1"/>
</dbReference>
<dbReference type="RefSeq" id="WP_123351795.1">
    <property type="nucleotide sequence ID" value="NZ_CP027432.2"/>
</dbReference>